<dbReference type="PANTHER" id="PTHR37421:SF1">
    <property type="entry name" value="UPF0260 PROTEIN YCGN"/>
    <property type="match status" value="1"/>
</dbReference>
<dbReference type="NCBIfam" id="NF003501">
    <property type="entry name" value="PRK05170.1-5"/>
    <property type="match status" value="1"/>
</dbReference>
<dbReference type="HAMAP" id="MF_00676">
    <property type="entry name" value="UPF0260"/>
    <property type="match status" value="1"/>
</dbReference>
<dbReference type="Pfam" id="PF03692">
    <property type="entry name" value="CxxCxxCC"/>
    <property type="match status" value="1"/>
</dbReference>
<gene>
    <name evidence="2" type="ORF">GCM10007854_12160</name>
</gene>
<reference evidence="2" key="2">
    <citation type="submission" date="2023-01" db="EMBL/GenBank/DDBJ databases">
        <title>Draft genome sequence of Algimonas porphyrae strain NBRC 108216.</title>
        <authorList>
            <person name="Sun Q."/>
            <person name="Mori K."/>
        </authorList>
    </citation>
    <scope>NUCLEOTIDE SEQUENCE</scope>
    <source>
        <strain evidence="2">NBRC 108216</strain>
    </source>
</reference>
<name>A0ABQ5UYA5_9PROT</name>
<proteinExistence type="inferred from homology"/>
<dbReference type="RefSeq" id="WP_284370669.1">
    <property type="nucleotide sequence ID" value="NZ_BSNJ01000002.1"/>
</dbReference>
<dbReference type="NCBIfam" id="NF003507">
    <property type="entry name" value="PRK05170.2-5"/>
    <property type="match status" value="1"/>
</dbReference>
<reference evidence="2" key="1">
    <citation type="journal article" date="2014" name="Int. J. Syst. Evol. Microbiol.">
        <title>Complete genome of a new Firmicutes species belonging to the dominant human colonic microbiota ('Ruminococcus bicirculans') reveals two chromosomes and a selective capacity to utilize plant glucans.</title>
        <authorList>
            <consortium name="NISC Comparative Sequencing Program"/>
            <person name="Wegmann U."/>
            <person name="Louis P."/>
            <person name="Goesmann A."/>
            <person name="Henrissat B."/>
            <person name="Duncan S.H."/>
            <person name="Flint H.J."/>
        </authorList>
    </citation>
    <scope>NUCLEOTIDE SEQUENCE</scope>
    <source>
        <strain evidence="2">NBRC 108216</strain>
    </source>
</reference>
<comment type="similarity">
    <text evidence="1">Belongs to the UPF0260 family.</text>
</comment>
<sequence>MTDFPDSRPFWEAKTLTDMSAAEWESLCDGCGKCCLIRLEDDETGQVHTTDVHCKLFDNKTCLCSDYPRRKEKVPDCVILKPSTVSALKWMPRSCAYRLLSEGRPLPDWHHLLTGDRDTIHDRGMSVQDGTISEVGLSDDELLGRITVWPGEPSWEDG</sequence>
<dbReference type="InterPro" id="IPR008228">
    <property type="entry name" value="UCP006173"/>
</dbReference>
<dbReference type="Proteomes" id="UP001161390">
    <property type="component" value="Unassembled WGS sequence"/>
</dbReference>
<dbReference type="InterPro" id="IPR005358">
    <property type="entry name" value="Puta_zinc/iron-chelating_dom"/>
</dbReference>
<evidence type="ECO:0000256" key="1">
    <source>
        <dbReference type="HAMAP-Rule" id="MF_00676"/>
    </source>
</evidence>
<comment type="caution">
    <text evidence="2">The sequence shown here is derived from an EMBL/GenBank/DDBJ whole genome shotgun (WGS) entry which is preliminary data.</text>
</comment>
<evidence type="ECO:0000313" key="3">
    <source>
        <dbReference type="Proteomes" id="UP001161390"/>
    </source>
</evidence>
<accession>A0ABQ5UYA5</accession>
<dbReference type="PANTHER" id="PTHR37421">
    <property type="entry name" value="UPF0260 PROTEIN YCGN"/>
    <property type="match status" value="1"/>
</dbReference>
<keyword evidence="3" id="KW-1185">Reference proteome</keyword>
<evidence type="ECO:0000313" key="2">
    <source>
        <dbReference type="EMBL" id="GLQ20261.1"/>
    </source>
</evidence>
<dbReference type="PIRSF" id="PIRSF006173">
    <property type="entry name" value="UCP006173"/>
    <property type="match status" value="1"/>
</dbReference>
<organism evidence="2 3">
    <name type="scientific">Algimonas porphyrae</name>
    <dbReference type="NCBI Taxonomy" id="1128113"/>
    <lineage>
        <taxon>Bacteria</taxon>
        <taxon>Pseudomonadati</taxon>
        <taxon>Pseudomonadota</taxon>
        <taxon>Alphaproteobacteria</taxon>
        <taxon>Maricaulales</taxon>
        <taxon>Robiginitomaculaceae</taxon>
        <taxon>Algimonas</taxon>
    </lineage>
</organism>
<protein>
    <recommendedName>
        <fullName evidence="1">UPF0260 protein GCM10007854_12160</fullName>
    </recommendedName>
</protein>
<dbReference type="EMBL" id="BSNJ01000002">
    <property type="protein sequence ID" value="GLQ20261.1"/>
    <property type="molecule type" value="Genomic_DNA"/>
</dbReference>